<dbReference type="PANTHER" id="PTHR34698:SF2">
    <property type="entry name" value="5-OXOPROLINASE SUBUNIT B"/>
    <property type="match status" value="1"/>
</dbReference>
<dbReference type="SUPFAM" id="SSF160467">
    <property type="entry name" value="PH0987 N-terminal domain-like"/>
    <property type="match status" value="1"/>
</dbReference>
<dbReference type="STRING" id="1123755.SAMN05444714_0162"/>
<evidence type="ECO:0000256" key="2">
    <source>
        <dbReference type="ARBA" id="ARBA00022801"/>
    </source>
</evidence>
<protein>
    <submittedName>
        <fullName evidence="5">Sensor histidine kinase inhibitor, KipI family</fullName>
    </submittedName>
</protein>
<sequence>MDEPEILPSGTDGILVRFARRLSDDANAQALAFKDRVAAAGVEGVTEVASSLVSVRVGFDPERTTREKITSSVRSLLSEKSPLDTAEKRLWRIPVAFGPDHAPQLAEAAELAGVSSDVAIREICDARLRVIAIGFAPGQPYLGMLPEHWNIARQTELTEGLPRGALITAVQQLILWAADAPTGWRHIGQTAFEVYRPDADAPFAFSPGDKVRFEAVSDSTMNDLLANSGPDGGATLEVLD</sequence>
<keyword evidence="1" id="KW-0547">Nucleotide-binding</keyword>
<dbReference type="Gene3D" id="2.40.100.10">
    <property type="entry name" value="Cyclophilin-like"/>
    <property type="match status" value="1"/>
</dbReference>
<name>A0A1I6L4C1_9RHOB</name>
<reference evidence="5 6" key="1">
    <citation type="submission" date="2016-10" db="EMBL/GenBank/DDBJ databases">
        <authorList>
            <person name="de Groot N.N."/>
        </authorList>
    </citation>
    <scope>NUCLEOTIDE SEQUENCE [LARGE SCALE GENOMIC DNA]</scope>
    <source>
        <strain evidence="5 6">DSM 29433</strain>
    </source>
</reference>
<keyword evidence="3" id="KW-0067">ATP-binding</keyword>
<proteinExistence type="predicted"/>
<dbReference type="SUPFAM" id="SSF50891">
    <property type="entry name" value="Cyclophilin-like"/>
    <property type="match status" value="1"/>
</dbReference>
<dbReference type="InterPro" id="IPR029000">
    <property type="entry name" value="Cyclophilin-like_dom_sf"/>
</dbReference>
<dbReference type="GO" id="GO:0016787">
    <property type="term" value="F:hydrolase activity"/>
    <property type="evidence" value="ECO:0007669"/>
    <property type="project" value="UniProtKB-KW"/>
</dbReference>
<dbReference type="Gene3D" id="3.30.1360.40">
    <property type="match status" value="1"/>
</dbReference>
<dbReference type="EMBL" id="FOZM01000001">
    <property type="protein sequence ID" value="SFR98267.1"/>
    <property type="molecule type" value="Genomic_DNA"/>
</dbReference>
<evidence type="ECO:0000256" key="3">
    <source>
        <dbReference type="ARBA" id="ARBA00022840"/>
    </source>
</evidence>
<dbReference type="GO" id="GO:0005524">
    <property type="term" value="F:ATP binding"/>
    <property type="evidence" value="ECO:0007669"/>
    <property type="project" value="UniProtKB-KW"/>
</dbReference>
<dbReference type="SMART" id="SM00796">
    <property type="entry name" value="AHS1"/>
    <property type="match status" value="1"/>
</dbReference>
<gene>
    <name evidence="5" type="ORF">SAMN05444714_0162</name>
</gene>
<dbReference type="Pfam" id="PF02682">
    <property type="entry name" value="CT_C_D"/>
    <property type="match status" value="1"/>
</dbReference>
<dbReference type="InterPro" id="IPR003833">
    <property type="entry name" value="CT_C_D"/>
</dbReference>
<keyword evidence="2" id="KW-0378">Hydrolase</keyword>
<keyword evidence="6" id="KW-1185">Reference proteome</keyword>
<dbReference type="Proteomes" id="UP000198926">
    <property type="component" value="Unassembled WGS sequence"/>
</dbReference>
<dbReference type="OrthoDB" id="9778567at2"/>
<dbReference type="AlphaFoldDB" id="A0A1I6L4C1"/>
<evidence type="ECO:0000313" key="5">
    <source>
        <dbReference type="EMBL" id="SFR98267.1"/>
    </source>
</evidence>
<dbReference type="PANTHER" id="PTHR34698">
    <property type="entry name" value="5-OXOPROLINASE SUBUNIT B"/>
    <property type="match status" value="1"/>
</dbReference>
<evidence type="ECO:0000256" key="1">
    <source>
        <dbReference type="ARBA" id="ARBA00022741"/>
    </source>
</evidence>
<dbReference type="InterPro" id="IPR010016">
    <property type="entry name" value="PxpB"/>
</dbReference>
<evidence type="ECO:0000313" key="6">
    <source>
        <dbReference type="Proteomes" id="UP000198926"/>
    </source>
</evidence>
<accession>A0A1I6L4C1</accession>
<feature type="domain" description="Carboxyltransferase" evidence="4">
    <location>
        <begin position="4"/>
        <end position="205"/>
    </location>
</feature>
<organism evidence="5 6">
    <name type="scientific">Yoonia litorea</name>
    <dbReference type="NCBI Taxonomy" id="1123755"/>
    <lineage>
        <taxon>Bacteria</taxon>
        <taxon>Pseudomonadati</taxon>
        <taxon>Pseudomonadota</taxon>
        <taxon>Alphaproteobacteria</taxon>
        <taxon>Rhodobacterales</taxon>
        <taxon>Paracoccaceae</taxon>
        <taxon>Yoonia</taxon>
    </lineage>
</organism>
<dbReference type="RefSeq" id="WP_090202745.1">
    <property type="nucleotide sequence ID" value="NZ_FOZM01000001.1"/>
</dbReference>
<evidence type="ECO:0000259" key="4">
    <source>
        <dbReference type="SMART" id="SM00796"/>
    </source>
</evidence>